<dbReference type="InterPro" id="IPR017927">
    <property type="entry name" value="FAD-bd_FR_type"/>
</dbReference>
<dbReference type="RefSeq" id="XP_052949360.1">
    <property type="nucleotide sequence ID" value="XM_053086081.1"/>
</dbReference>
<dbReference type="Pfam" id="PF08030">
    <property type="entry name" value="NAD_binding_6"/>
    <property type="match status" value="1"/>
</dbReference>
<evidence type="ECO:0000256" key="6">
    <source>
        <dbReference type="ARBA" id="ARBA00023065"/>
    </source>
</evidence>
<evidence type="ECO:0000256" key="8">
    <source>
        <dbReference type="SAM" id="MobiDB-lite"/>
    </source>
</evidence>
<dbReference type="PANTHER" id="PTHR11972">
    <property type="entry name" value="NADPH OXIDASE"/>
    <property type="match status" value="1"/>
</dbReference>
<dbReference type="Proteomes" id="UP001164286">
    <property type="component" value="Unassembled WGS sequence"/>
</dbReference>
<feature type="compositionally biased region" description="Low complexity" evidence="8">
    <location>
        <begin position="515"/>
        <end position="547"/>
    </location>
</feature>
<keyword evidence="3" id="KW-0249">Electron transport</keyword>
<reference evidence="12" key="1">
    <citation type="journal article" date="2022" name="G3 (Bethesda)">
        <title>High quality genome of the basidiomycete yeast Dioszegia hungarica PDD-24b-2 isolated from cloud water.</title>
        <authorList>
            <person name="Jarrige D."/>
            <person name="Haridas S."/>
            <person name="Bleykasten-Grosshans C."/>
            <person name="Joly M."/>
            <person name="Nadalig T."/>
            <person name="Sancelme M."/>
            <person name="Vuilleumier S."/>
            <person name="Grigoriev I.V."/>
            <person name="Amato P."/>
            <person name="Bringel F."/>
        </authorList>
    </citation>
    <scope>NUCLEOTIDE SEQUENCE</scope>
    <source>
        <strain evidence="12">PDD-24b-2</strain>
    </source>
</reference>
<organism evidence="12 13">
    <name type="scientific">Dioszegia hungarica</name>
    <dbReference type="NCBI Taxonomy" id="4972"/>
    <lineage>
        <taxon>Eukaryota</taxon>
        <taxon>Fungi</taxon>
        <taxon>Dikarya</taxon>
        <taxon>Basidiomycota</taxon>
        <taxon>Agaricomycotina</taxon>
        <taxon>Tremellomycetes</taxon>
        <taxon>Tremellales</taxon>
        <taxon>Bulleribasidiaceae</taxon>
        <taxon>Dioszegia</taxon>
    </lineage>
</organism>
<dbReference type="InterPro" id="IPR013130">
    <property type="entry name" value="Fe3_Rdtase_TM_dom"/>
</dbReference>
<keyword evidence="5" id="KW-0560">Oxidoreductase</keyword>
<keyword evidence="4 9" id="KW-1133">Transmembrane helix</keyword>
<dbReference type="CDD" id="cd06186">
    <property type="entry name" value="NOX_Duox_like_FAD_NADP"/>
    <property type="match status" value="1"/>
</dbReference>
<evidence type="ECO:0000256" key="5">
    <source>
        <dbReference type="ARBA" id="ARBA00023002"/>
    </source>
</evidence>
<dbReference type="InterPro" id="IPR017938">
    <property type="entry name" value="Riboflavin_synthase-like_b-brl"/>
</dbReference>
<dbReference type="GO" id="GO:0043020">
    <property type="term" value="C:NADPH oxidase complex"/>
    <property type="evidence" value="ECO:0007669"/>
    <property type="project" value="TreeGrafter"/>
</dbReference>
<evidence type="ECO:0000256" key="9">
    <source>
        <dbReference type="SAM" id="Phobius"/>
    </source>
</evidence>
<dbReference type="Pfam" id="PF01794">
    <property type="entry name" value="Ferric_reduct"/>
    <property type="match status" value="1"/>
</dbReference>
<evidence type="ECO:0000256" key="2">
    <source>
        <dbReference type="ARBA" id="ARBA00022692"/>
    </source>
</evidence>
<dbReference type="InterPro" id="IPR018247">
    <property type="entry name" value="EF_Hand_1_Ca_BS"/>
</dbReference>
<accession>A0AA38LY74</accession>
<evidence type="ECO:0000313" key="13">
    <source>
        <dbReference type="Proteomes" id="UP001164286"/>
    </source>
</evidence>
<dbReference type="Pfam" id="PF08022">
    <property type="entry name" value="FAD_binding_8"/>
    <property type="match status" value="1"/>
</dbReference>
<comment type="subcellular location">
    <subcellularLocation>
        <location evidence="1">Membrane</location>
        <topology evidence="1">Multi-pass membrane protein</topology>
    </subcellularLocation>
</comment>
<dbReference type="GeneID" id="77725282"/>
<dbReference type="SUPFAM" id="SSF52343">
    <property type="entry name" value="Ferredoxin reductase-like, C-terminal NADP-linked domain"/>
    <property type="match status" value="1"/>
</dbReference>
<name>A0AA38LY74_9TREE</name>
<dbReference type="GO" id="GO:0006952">
    <property type="term" value="P:defense response"/>
    <property type="evidence" value="ECO:0007669"/>
    <property type="project" value="TreeGrafter"/>
</dbReference>
<sequence>MRSNPHFNPAAVSDQIISLTEDEITAFLDELDHNKDGHISYSELEKKLDAVNDELSPHPKPHHINHESQEGAARHAFLRGMYGSQADRISREDFAAHIRTWKVPSMKQEEAEEESQKEYMRKLGWARRFRSYWAVHGPKIVFVLFVALAISSFGIWQLVKYLTQTEYRDALGWGVVVSKTSAGCLYMTFFFLLLSMSRYFSTALRRSYHVSRFINWDLSQTFHIYMSCVALALATIHAIGHLSGSFVWGGLAYQPQALETLYGPNRPLRTYRDYIASLPGATGITALGLFYILAALSLPAVRKWSYELFQLAHLLMFPIIGLMMAHGTLHLLQWPMFGYFLAFPTLLILIERTIRVCVGFQRIPATIEILDSETVEIKVTIPKTRIWKYAAGQYVFLQVPSISVAQWHPFTVSVCDDKEMQLHIKTDGNWTKKVRGLAGEKGKTEIKVGIDGPFGAPAQRFYDFSHTILVGAGIGVTPFSGILADLQVKENKRNGGPTDRESRKSSKDSKQVIGPTTTSPANASPSNSRNASSVSLNSLTRSVSRTLSRSRSRASRARNMAPADFPADYRRTDFHWVVRDKNYLNWFSDLLNSISRSQIWHRQHPSHTGAYPHLDIRMWTHVTQKRKSISTHIYRWLLELHRTPEHPESPLTGLINPTHYGRPDFVRILDDHYADMMRYRTETGWDQDGDGKNDRFKVGVFYCGAPVVGEILADRCRLLTARGRADGSNIEYYFMIEVFG</sequence>
<evidence type="ECO:0000256" key="4">
    <source>
        <dbReference type="ARBA" id="ARBA00022989"/>
    </source>
</evidence>
<dbReference type="GO" id="GO:0016175">
    <property type="term" value="F:superoxide-generating NAD(P)H oxidase activity"/>
    <property type="evidence" value="ECO:0007669"/>
    <property type="project" value="TreeGrafter"/>
</dbReference>
<keyword evidence="13" id="KW-1185">Reference proteome</keyword>
<feature type="transmembrane region" description="Helical" evidence="9">
    <location>
        <begin position="274"/>
        <end position="296"/>
    </location>
</feature>
<dbReference type="PANTHER" id="PTHR11972:SF153">
    <property type="entry name" value="SUPEROXIDE-GENERATING NADPH OXIDASE HEAVY CHAIN SUBUNIT A"/>
    <property type="match status" value="1"/>
</dbReference>
<feature type="transmembrane region" description="Helical" evidence="9">
    <location>
        <begin position="179"/>
        <end position="201"/>
    </location>
</feature>
<dbReference type="InterPro" id="IPR039261">
    <property type="entry name" value="FNR_nucleotide-bd"/>
</dbReference>
<keyword evidence="2 9" id="KW-0812">Transmembrane</keyword>
<proteinExistence type="predicted"/>
<keyword evidence="6" id="KW-0406">Ion transport</keyword>
<dbReference type="EMBL" id="JAKWFO010000001">
    <property type="protein sequence ID" value="KAI9639583.1"/>
    <property type="molecule type" value="Genomic_DNA"/>
</dbReference>
<dbReference type="Gene3D" id="2.40.30.10">
    <property type="entry name" value="Translation factors"/>
    <property type="match status" value="1"/>
</dbReference>
<dbReference type="GO" id="GO:0005509">
    <property type="term" value="F:calcium ion binding"/>
    <property type="evidence" value="ECO:0007669"/>
    <property type="project" value="InterPro"/>
</dbReference>
<feature type="domain" description="FAD-binding FR-type" evidence="11">
    <location>
        <begin position="342"/>
        <end position="460"/>
    </location>
</feature>
<evidence type="ECO:0000259" key="11">
    <source>
        <dbReference type="PROSITE" id="PS51384"/>
    </source>
</evidence>
<feature type="region of interest" description="Disordered" evidence="8">
    <location>
        <begin position="490"/>
        <end position="559"/>
    </location>
</feature>
<dbReference type="InterPro" id="IPR050369">
    <property type="entry name" value="RBOH/FRE"/>
</dbReference>
<evidence type="ECO:0000259" key="10">
    <source>
        <dbReference type="PROSITE" id="PS50222"/>
    </source>
</evidence>
<dbReference type="PROSITE" id="PS00018">
    <property type="entry name" value="EF_HAND_1"/>
    <property type="match status" value="1"/>
</dbReference>
<comment type="caution">
    <text evidence="12">The sequence shown here is derived from an EMBL/GenBank/DDBJ whole genome shotgun (WGS) entry which is preliminary data.</text>
</comment>
<evidence type="ECO:0000256" key="3">
    <source>
        <dbReference type="ARBA" id="ARBA00022982"/>
    </source>
</evidence>
<dbReference type="GO" id="GO:0006811">
    <property type="term" value="P:monoatomic ion transport"/>
    <property type="evidence" value="ECO:0007669"/>
    <property type="project" value="UniProtKB-KW"/>
</dbReference>
<feature type="transmembrane region" description="Helical" evidence="9">
    <location>
        <begin position="222"/>
        <end position="240"/>
    </location>
</feature>
<feature type="transmembrane region" description="Helical" evidence="9">
    <location>
        <begin position="140"/>
        <end position="159"/>
    </location>
</feature>
<dbReference type="AlphaFoldDB" id="A0AA38LY74"/>
<dbReference type="Gene3D" id="1.10.238.10">
    <property type="entry name" value="EF-hand"/>
    <property type="match status" value="1"/>
</dbReference>
<feature type="compositionally biased region" description="Basic and acidic residues" evidence="8">
    <location>
        <begin position="490"/>
        <end position="510"/>
    </location>
</feature>
<dbReference type="SFLD" id="SFLDG01169">
    <property type="entry name" value="NADPH_oxidase_subgroup_(NOX)"/>
    <property type="match status" value="1"/>
</dbReference>
<feature type="domain" description="EF-hand" evidence="10">
    <location>
        <begin position="19"/>
        <end position="54"/>
    </location>
</feature>
<dbReference type="GO" id="GO:0042554">
    <property type="term" value="P:superoxide anion generation"/>
    <property type="evidence" value="ECO:0007669"/>
    <property type="project" value="TreeGrafter"/>
</dbReference>
<keyword evidence="6" id="KW-0813">Transport</keyword>
<dbReference type="InterPro" id="IPR013112">
    <property type="entry name" value="FAD-bd_8"/>
</dbReference>
<dbReference type="PROSITE" id="PS51384">
    <property type="entry name" value="FAD_FR"/>
    <property type="match status" value="1"/>
</dbReference>
<gene>
    <name evidence="12" type="ORF">MKK02DRAFT_19354</name>
</gene>
<dbReference type="PROSITE" id="PS50222">
    <property type="entry name" value="EF_HAND_2"/>
    <property type="match status" value="1"/>
</dbReference>
<dbReference type="SUPFAM" id="SSF63380">
    <property type="entry name" value="Riboflavin synthase domain-like"/>
    <property type="match status" value="1"/>
</dbReference>
<keyword evidence="7 9" id="KW-0472">Membrane</keyword>
<dbReference type="Gene3D" id="3.40.50.80">
    <property type="entry name" value="Nucleotide-binding domain of ferredoxin-NADP reductase (FNR) module"/>
    <property type="match status" value="1"/>
</dbReference>
<dbReference type="InterPro" id="IPR013121">
    <property type="entry name" value="Fe_red_NAD-bd_6"/>
</dbReference>
<evidence type="ECO:0000256" key="1">
    <source>
        <dbReference type="ARBA" id="ARBA00004141"/>
    </source>
</evidence>
<evidence type="ECO:0000256" key="7">
    <source>
        <dbReference type="ARBA" id="ARBA00023136"/>
    </source>
</evidence>
<dbReference type="InterPro" id="IPR002048">
    <property type="entry name" value="EF_hand_dom"/>
</dbReference>
<protein>
    <submittedName>
        <fullName evidence="12">FAD-binding domain-containing protein</fullName>
    </submittedName>
</protein>
<evidence type="ECO:0000313" key="12">
    <source>
        <dbReference type="EMBL" id="KAI9639583.1"/>
    </source>
</evidence>
<feature type="transmembrane region" description="Helical" evidence="9">
    <location>
        <begin position="308"/>
        <end position="325"/>
    </location>
</feature>